<evidence type="ECO:0000256" key="4">
    <source>
        <dbReference type="ARBA" id="ARBA00022448"/>
    </source>
</evidence>
<evidence type="ECO:0000256" key="3">
    <source>
        <dbReference type="ARBA" id="ARBA00007069"/>
    </source>
</evidence>
<evidence type="ECO:0000256" key="10">
    <source>
        <dbReference type="RuleBase" id="RU363043"/>
    </source>
</evidence>
<dbReference type="CDD" id="cd06261">
    <property type="entry name" value="TM_PBP2"/>
    <property type="match status" value="1"/>
</dbReference>
<dbReference type="SUPFAM" id="SSF161098">
    <property type="entry name" value="MetI-like"/>
    <property type="match status" value="1"/>
</dbReference>
<dbReference type="NCBIfam" id="TIGR00974">
    <property type="entry name" value="3a0107s02c"/>
    <property type="match status" value="1"/>
</dbReference>
<dbReference type="InterPro" id="IPR051408">
    <property type="entry name" value="Phosphate_transprt_permease"/>
</dbReference>
<keyword evidence="7 10" id="KW-0812">Transmembrane</keyword>
<dbReference type="InterPro" id="IPR035906">
    <property type="entry name" value="MetI-like_sf"/>
</dbReference>
<dbReference type="Pfam" id="PF00528">
    <property type="entry name" value="BPD_transp_1"/>
    <property type="match status" value="1"/>
</dbReference>
<dbReference type="InterPro" id="IPR000515">
    <property type="entry name" value="MetI-like"/>
</dbReference>
<sequence>MTAVPAGNLRAVERSAEKPAEKPVVPVPVDVPRPVTGRTREDRLTLGGAAFASLATTWLLYTQILPVDGKIGFVVSWFLVFVLYYAGLTALTRPWPVVADRVMTCFVVAAPTLVGAALLCTVIVTVAKGLPALIHWNFYTTDMSGVRPSDPFSSGGILHAIVGTLIEVAIAVSIALPLGVIAAVYMSEIGGRGSRLVRTVVEAMTALPSIVAGLFIYSALIVGLGLPSSGLAAALALAVMGLPIMARASDVVLRVVPGGLREASYALGAGRLQTVWKVVLPTARPGLATALILGIARMVGETSPLILTSGASTFLNTDPTSNPMNSLPLFIYNAVASGQPAFEQRGYAAATVLLVIVLILFVFARLVARRRPVR</sequence>
<accession>A0ABP8XLY4</accession>
<feature type="domain" description="ABC transmembrane type-1" evidence="11">
    <location>
        <begin position="161"/>
        <end position="364"/>
    </location>
</feature>
<comment type="caution">
    <text evidence="12">The sequence shown here is derived from an EMBL/GenBank/DDBJ whole genome shotgun (WGS) entry which is preliminary data.</text>
</comment>
<comment type="function">
    <text evidence="1">Part of the binding-protein-dependent transport system for phosphate; probably responsible for the translocation of the substrate across the membrane.</text>
</comment>
<keyword evidence="6" id="KW-0592">Phosphate transport</keyword>
<evidence type="ECO:0000259" key="11">
    <source>
        <dbReference type="PROSITE" id="PS50928"/>
    </source>
</evidence>
<feature type="transmembrane region" description="Helical" evidence="10">
    <location>
        <begin position="103"/>
        <end position="127"/>
    </location>
</feature>
<keyword evidence="5 10" id="KW-1003">Cell membrane</keyword>
<keyword evidence="8 10" id="KW-1133">Transmembrane helix</keyword>
<dbReference type="InterPro" id="IPR005672">
    <property type="entry name" value="Phosphate_PstA"/>
</dbReference>
<dbReference type="PANTHER" id="PTHR42922">
    <property type="entry name" value="PHOSPHATE TRANSPORT SYSTEM PERMEASE PROTEIN PSTA"/>
    <property type="match status" value="1"/>
</dbReference>
<dbReference type="PANTHER" id="PTHR42922:SF1">
    <property type="entry name" value="PHOSPHATE TRANSPORT SYSTEM PERMEASE PROTEIN PSTA"/>
    <property type="match status" value="1"/>
</dbReference>
<evidence type="ECO:0000256" key="8">
    <source>
        <dbReference type="ARBA" id="ARBA00022989"/>
    </source>
</evidence>
<comment type="similarity">
    <text evidence="3 10">Belongs to the binding-protein-dependent transport system permease family. CysTW subfamily.</text>
</comment>
<gene>
    <name evidence="12" type="primary">pstA_2</name>
    <name evidence="12" type="ORF">GCM10023349_32320</name>
</gene>
<dbReference type="Proteomes" id="UP001499974">
    <property type="component" value="Unassembled WGS sequence"/>
</dbReference>
<proteinExistence type="inferred from homology"/>
<feature type="transmembrane region" description="Helical" evidence="10">
    <location>
        <begin position="157"/>
        <end position="185"/>
    </location>
</feature>
<comment type="subcellular location">
    <subcellularLocation>
        <location evidence="2 10">Cell membrane</location>
        <topology evidence="2 10">Multi-pass membrane protein</topology>
    </subcellularLocation>
</comment>
<dbReference type="EMBL" id="BAABKM010000002">
    <property type="protein sequence ID" value="GAA4710904.1"/>
    <property type="molecule type" value="Genomic_DNA"/>
</dbReference>
<evidence type="ECO:0000256" key="5">
    <source>
        <dbReference type="ARBA" id="ARBA00022475"/>
    </source>
</evidence>
<evidence type="ECO:0000256" key="9">
    <source>
        <dbReference type="ARBA" id="ARBA00023136"/>
    </source>
</evidence>
<organism evidence="12 13">
    <name type="scientific">Nocardioides conyzicola</name>
    <dbReference type="NCBI Taxonomy" id="1651781"/>
    <lineage>
        <taxon>Bacteria</taxon>
        <taxon>Bacillati</taxon>
        <taxon>Actinomycetota</taxon>
        <taxon>Actinomycetes</taxon>
        <taxon>Propionibacteriales</taxon>
        <taxon>Nocardioidaceae</taxon>
        <taxon>Nocardioides</taxon>
    </lineage>
</organism>
<evidence type="ECO:0000256" key="7">
    <source>
        <dbReference type="ARBA" id="ARBA00022692"/>
    </source>
</evidence>
<keyword evidence="9 10" id="KW-0472">Membrane</keyword>
<keyword evidence="4" id="KW-0813">Transport</keyword>
<evidence type="ECO:0000256" key="6">
    <source>
        <dbReference type="ARBA" id="ARBA00022592"/>
    </source>
</evidence>
<evidence type="ECO:0000313" key="13">
    <source>
        <dbReference type="Proteomes" id="UP001499974"/>
    </source>
</evidence>
<keyword evidence="13" id="KW-1185">Reference proteome</keyword>
<feature type="transmembrane region" description="Helical" evidence="10">
    <location>
        <begin position="71"/>
        <end position="91"/>
    </location>
</feature>
<evidence type="ECO:0000256" key="1">
    <source>
        <dbReference type="ARBA" id="ARBA00003510"/>
    </source>
</evidence>
<dbReference type="Gene3D" id="1.10.3720.10">
    <property type="entry name" value="MetI-like"/>
    <property type="match status" value="1"/>
</dbReference>
<evidence type="ECO:0000313" key="12">
    <source>
        <dbReference type="EMBL" id="GAA4710904.1"/>
    </source>
</evidence>
<name>A0ABP8XLY4_9ACTN</name>
<dbReference type="PROSITE" id="PS50928">
    <property type="entry name" value="ABC_TM1"/>
    <property type="match status" value="1"/>
</dbReference>
<feature type="transmembrane region" description="Helical" evidence="10">
    <location>
        <begin position="44"/>
        <end position="65"/>
    </location>
</feature>
<reference evidence="13" key="1">
    <citation type="journal article" date="2019" name="Int. J. Syst. Evol. Microbiol.">
        <title>The Global Catalogue of Microorganisms (GCM) 10K type strain sequencing project: providing services to taxonomists for standard genome sequencing and annotation.</title>
        <authorList>
            <consortium name="The Broad Institute Genomics Platform"/>
            <consortium name="The Broad Institute Genome Sequencing Center for Infectious Disease"/>
            <person name="Wu L."/>
            <person name="Ma J."/>
        </authorList>
    </citation>
    <scope>NUCLEOTIDE SEQUENCE [LARGE SCALE GENOMIC DNA]</scope>
    <source>
        <strain evidence="13">JCM 18531</strain>
    </source>
</reference>
<evidence type="ECO:0000256" key="2">
    <source>
        <dbReference type="ARBA" id="ARBA00004651"/>
    </source>
</evidence>
<feature type="transmembrane region" description="Helical" evidence="10">
    <location>
        <begin position="347"/>
        <end position="368"/>
    </location>
</feature>
<protein>
    <recommendedName>
        <fullName evidence="10">Phosphate transport system permease protein PstA</fullName>
    </recommendedName>
</protein>
<dbReference type="RefSeq" id="WP_345522426.1">
    <property type="nucleotide sequence ID" value="NZ_BAABKM010000002.1"/>
</dbReference>
<feature type="transmembrane region" description="Helical" evidence="10">
    <location>
        <begin position="206"/>
        <end position="226"/>
    </location>
</feature>